<reference evidence="1" key="1">
    <citation type="submission" date="2014-09" db="EMBL/GenBank/DDBJ databases">
        <authorList>
            <person name="Magalhaes I.L.F."/>
            <person name="Oliveira U."/>
            <person name="Santos F.R."/>
            <person name="Vidigal T.H.D.A."/>
            <person name="Brescovit A.D."/>
            <person name="Santos A.J."/>
        </authorList>
    </citation>
    <scope>NUCLEOTIDE SEQUENCE</scope>
    <source>
        <tissue evidence="1">Shoot tissue taken approximately 20 cm above the soil surface</tissue>
    </source>
</reference>
<dbReference type="EMBL" id="GBRH01189422">
    <property type="protein sequence ID" value="JAE08474.1"/>
    <property type="molecule type" value="Transcribed_RNA"/>
</dbReference>
<name>A0A0A9FB81_ARUDO</name>
<dbReference type="AlphaFoldDB" id="A0A0A9FB81"/>
<reference evidence="1" key="2">
    <citation type="journal article" date="2015" name="Data Brief">
        <title>Shoot transcriptome of the giant reed, Arundo donax.</title>
        <authorList>
            <person name="Barrero R.A."/>
            <person name="Guerrero F.D."/>
            <person name="Moolhuijzen P."/>
            <person name="Goolsby J.A."/>
            <person name="Tidwell J."/>
            <person name="Bellgard S.E."/>
            <person name="Bellgard M.I."/>
        </authorList>
    </citation>
    <scope>NUCLEOTIDE SEQUENCE</scope>
    <source>
        <tissue evidence="1">Shoot tissue taken approximately 20 cm above the soil surface</tissue>
    </source>
</reference>
<evidence type="ECO:0000313" key="1">
    <source>
        <dbReference type="EMBL" id="JAE08474.1"/>
    </source>
</evidence>
<sequence length="46" mass="5077">MAKAAIIELMSSTSPLHEPSSRAPYIPCLCHLRPPHKQQRAHSPST</sequence>
<accession>A0A0A9FB81</accession>
<organism evidence="1">
    <name type="scientific">Arundo donax</name>
    <name type="common">Giant reed</name>
    <name type="synonym">Donax arundinaceus</name>
    <dbReference type="NCBI Taxonomy" id="35708"/>
    <lineage>
        <taxon>Eukaryota</taxon>
        <taxon>Viridiplantae</taxon>
        <taxon>Streptophyta</taxon>
        <taxon>Embryophyta</taxon>
        <taxon>Tracheophyta</taxon>
        <taxon>Spermatophyta</taxon>
        <taxon>Magnoliopsida</taxon>
        <taxon>Liliopsida</taxon>
        <taxon>Poales</taxon>
        <taxon>Poaceae</taxon>
        <taxon>PACMAD clade</taxon>
        <taxon>Arundinoideae</taxon>
        <taxon>Arundineae</taxon>
        <taxon>Arundo</taxon>
    </lineage>
</organism>
<proteinExistence type="predicted"/>
<protein>
    <submittedName>
        <fullName evidence="1">Pip2d</fullName>
    </submittedName>
</protein>